<evidence type="ECO:0000313" key="3">
    <source>
        <dbReference type="EMBL" id="GAA3064482.1"/>
    </source>
</evidence>
<feature type="compositionally biased region" description="Basic residues" evidence="1">
    <location>
        <begin position="173"/>
        <end position="183"/>
    </location>
</feature>
<reference evidence="4" key="1">
    <citation type="journal article" date="2019" name="Int. J. Syst. Evol. Microbiol.">
        <title>The Global Catalogue of Microorganisms (GCM) 10K type strain sequencing project: providing services to taxonomists for standard genome sequencing and annotation.</title>
        <authorList>
            <consortium name="The Broad Institute Genomics Platform"/>
            <consortium name="The Broad Institute Genome Sequencing Center for Infectious Disease"/>
            <person name="Wu L."/>
            <person name="Ma J."/>
        </authorList>
    </citation>
    <scope>NUCLEOTIDE SEQUENCE [LARGE SCALE GENOMIC DNA]</scope>
    <source>
        <strain evidence="4">JCM 14309</strain>
    </source>
</reference>
<evidence type="ECO:0000313" key="4">
    <source>
        <dbReference type="Proteomes" id="UP001500236"/>
    </source>
</evidence>
<feature type="region of interest" description="Disordered" evidence="1">
    <location>
        <begin position="156"/>
        <end position="186"/>
    </location>
</feature>
<dbReference type="PANTHER" id="PTHR35007">
    <property type="entry name" value="INTEGRAL MEMBRANE PROTEIN-RELATED"/>
    <property type="match status" value="1"/>
</dbReference>
<keyword evidence="2" id="KW-0812">Transmembrane</keyword>
<dbReference type="RefSeq" id="WP_344685792.1">
    <property type="nucleotide sequence ID" value="NZ_BAAAVT010000009.1"/>
</dbReference>
<evidence type="ECO:0008006" key="5">
    <source>
        <dbReference type="Google" id="ProtNLM"/>
    </source>
</evidence>
<evidence type="ECO:0000256" key="1">
    <source>
        <dbReference type="SAM" id="MobiDB-lite"/>
    </source>
</evidence>
<feature type="transmembrane region" description="Helical" evidence="2">
    <location>
        <begin position="272"/>
        <end position="295"/>
    </location>
</feature>
<protein>
    <recommendedName>
        <fullName evidence="5">Type II secretion system protein GspF domain-containing protein</fullName>
    </recommendedName>
</protein>
<evidence type="ECO:0000256" key="2">
    <source>
        <dbReference type="SAM" id="Phobius"/>
    </source>
</evidence>
<keyword evidence="4" id="KW-1185">Reference proteome</keyword>
<gene>
    <name evidence="3" type="ORF">GCM10010529_16900</name>
</gene>
<accession>A0ABP6LWD9</accession>
<keyword evidence="2" id="KW-1133">Transmembrane helix</keyword>
<feature type="compositionally biased region" description="Low complexity" evidence="1">
    <location>
        <begin position="156"/>
        <end position="172"/>
    </location>
</feature>
<name>A0ABP6LWD9_9MICC</name>
<comment type="caution">
    <text evidence="3">The sequence shown here is derived from an EMBL/GenBank/DDBJ whole genome shotgun (WGS) entry which is preliminary data.</text>
</comment>
<dbReference type="Proteomes" id="UP001500236">
    <property type="component" value="Unassembled WGS sequence"/>
</dbReference>
<keyword evidence="2" id="KW-0472">Membrane</keyword>
<dbReference type="EMBL" id="BAAAVT010000009">
    <property type="protein sequence ID" value="GAA3064482.1"/>
    <property type="molecule type" value="Genomic_DNA"/>
</dbReference>
<proteinExistence type="predicted"/>
<dbReference type="PANTHER" id="PTHR35007:SF4">
    <property type="entry name" value="CONSERVED TRANSMEMBRANE PROTEIN-RELATED"/>
    <property type="match status" value="1"/>
</dbReference>
<organism evidence="3 4">
    <name type="scientific">Nesterenkonia aethiopica</name>
    <dbReference type="NCBI Taxonomy" id="269144"/>
    <lineage>
        <taxon>Bacteria</taxon>
        <taxon>Bacillati</taxon>
        <taxon>Actinomycetota</taxon>
        <taxon>Actinomycetes</taxon>
        <taxon>Micrococcales</taxon>
        <taxon>Micrococcaceae</taxon>
        <taxon>Nesterenkonia</taxon>
    </lineage>
</organism>
<sequence length="311" mass="31675">MIDAVLLVSAGTLAAGTVLLLLPGAAAPEIVGEAAGPMPGPIRRVRGLLDGVRGRLTGRARGADVVRESAMLLRQLAALLQSGRGPGRVWDDLARRWAMADRGSSSGPAAGVATRGAHPLAQVCARAAAADRMGRGAADGLERFAGELQARLTHGRAAGTGSARGSHSAGPRRWGRTGGRRGPVRSWVTGSRREDQRLLDVVGRLAGLLRLSEETGAPLSRLVEELAATLDDDGEAAAAIASAAAGPRLTQRVLAGLPLGGVLVGQLIGADAVAVLVGSALGIACLVAGAVLMVLGMLWSRRMIQAVESHA</sequence>